<keyword evidence="1" id="KW-0862">Zinc</keyword>
<accession>A0A670ZQI5</accession>
<evidence type="ECO:0000256" key="1">
    <source>
        <dbReference type="PROSITE-ProRule" id="PRU00047"/>
    </source>
</evidence>
<dbReference type="Pfam" id="PF14787">
    <property type="entry name" value="zf-CCHC_5"/>
    <property type="match status" value="1"/>
</dbReference>
<dbReference type="Pfam" id="PF00098">
    <property type="entry name" value="zf-CCHC"/>
    <property type="match status" value="1"/>
</dbReference>
<dbReference type="PROSITE" id="PS50158">
    <property type="entry name" value="ZF_CCHC"/>
    <property type="match status" value="1"/>
</dbReference>
<dbReference type="PANTHER" id="PTHR40389:SF3">
    <property type="entry name" value="IGE-BINDING PROTEIN"/>
    <property type="match status" value="1"/>
</dbReference>
<dbReference type="InterPro" id="IPR050195">
    <property type="entry name" value="Primate_lentivir_Gag_pol-like"/>
</dbReference>
<dbReference type="GO" id="GO:0008270">
    <property type="term" value="F:zinc ion binding"/>
    <property type="evidence" value="ECO:0007669"/>
    <property type="project" value="UniProtKB-KW"/>
</dbReference>
<dbReference type="SMART" id="SM00343">
    <property type="entry name" value="ZnF_C2HC"/>
    <property type="match status" value="2"/>
</dbReference>
<keyword evidence="5" id="KW-1185">Reference proteome</keyword>
<evidence type="ECO:0000259" key="3">
    <source>
        <dbReference type="PROSITE" id="PS50158"/>
    </source>
</evidence>
<protein>
    <recommendedName>
        <fullName evidence="3">CCHC-type domain-containing protein</fullName>
    </recommendedName>
</protein>
<reference evidence="4" key="1">
    <citation type="submission" date="2025-08" db="UniProtKB">
        <authorList>
            <consortium name="Ensembl"/>
        </authorList>
    </citation>
    <scope>IDENTIFICATION</scope>
</reference>
<feature type="region of interest" description="Disordered" evidence="2">
    <location>
        <begin position="17"/>
        <end position="41"/>
    </location>
</feature>
<dbReference type="SUPFAM" id="SSF57756">
    <property type="entry name" value="Retrovirus zinc finger-like domains"/>
    <property type="match status" value="2"/>
</dbReference>
<evidence type="ECO:0000256" key="2">
    <source>
        <dbReference type="SAM" id="MobiDB-lite"/>
    </source>
</evidence>
<dbReference type="Ensembl" id="ENSPTXT00000025866.1">
    <property type="protein sequence ID" value="ENSPTXP00000025093.1"/>
    <property type="gene ID" value="ENSPTXG00000017503.1"/>
</dbReference>
<evidence type="ECO:0000313" key="4">
    <source>
        <dbReference type="Ensembl" id="ENSPTXP00000025093.1"/>
    </source>
</evidence>
<keyword evidence="1" id="KW-0479">Metal-binding</keyword>
<dbReference type="Proteomes" id="UP000472273">
    <property type="component" value="Unplaced"/>
</dbReference>
<dbReference type="Gene3D" id="4.10.60.10">
    <property type="entry name" value="Zinc finger, CCHC-type"/>
    <property type="match status" value="1"/>
</dbReference>
<dbReference type="GO" id="GO:0003676">
    <property type="term" value="F:nucleic acid binding"/>
    <property type="evidence" value="ECO:0007669"/>
    <property type="project" value="InterPro"/>
</dbReference>
<organism evidence="4 5">
    <name type="scientific">Pseudonaja textilis</name>
    <name type="common">Eastern brown snake</name>
    <dbReference type="NCBI Taxonomy" id="8673"/>
    <lineage>
        <taxon>Eukaryota</taxon>
        <taxon>Metazoa</taxon>
        <taxon>Chordata</taxon>
        <taxon>Craniata</taxon>
        <taxon>Vertebrata</taxon>
        <taxon>Euteleostomi</taxon>
        <taxon>Lepidosauria</taxon>
        <taxon>Squamata</taxon>
        <taxon>Bifurcata</taxon>
        <taxon>Unidentata</taxon>
        <taxon>Episquamata</taxon>
        <taxon>Toxicofera</taxon>
        <taxon>Serpentes</taxon>
        <taxon>Colubroidea</taxon>
        <taxon>Elapidae</taxon>
        <taxon>Hydrophiinae</taxon>
        <taxon>Pseudonaja</taxon>
    </lineage>
</organism>
<dbReference type="InterPro" id="IPR036875">
    <property type="entry name" value="Znf_CCHC_sf"/>
</dbReference>
<feature type="domain" description="CCHC-type" evidence="3">
    <location>
        <begin position="6"/>
        <end position="21"/>
    </location>
</feature>
<proteinExistence type="predicted"/>
<keyword evidence="1" id="KW-0863">Zinc-finger</keyword>
<dbReference type="InterPro" id="IPR001878">
    <property type="entry name" value="Znf_CCHC"/>
</dbReference>
<reference evidence="4" key="2">
    <citation type="submission" date="2025-09" db="UniProtKB">
        <authorList>
            <consortium name="Ensembl"/>
        </authorList>
    </citation>
    <scope>IDENTIFICATION</scope>
</reference>
<sequence>MSERNCFNCGKPGHFKSQCRSPGGGSAPKGRGPPPSSVKPKTVCPRCRKGFHWASQCLLVILNLLPAPTILQFLL</sequence>
<dbReference type="AlphaFoldDB" id="A0A670ZQI5"/>
<evidence type="ECO:0000313" key="5">
    <source>
        <dbReference type="Proteomes" id="UP000472273"/>
    </source>
</evidence>
<name>A0A670ZQI5_PSETE</name>
<dbReference type="GeneTree" id="ENSGT00960000189531"/>
<dbReference type="PANTHER" id="PTHR40389">
    <property type="entry name" value="ENDOGENOUS RETROVIRUS GROUP K MEMBER 24 GAG POLYPROTEIN-RELATED"/>
    <property type="match status" value="1"/>
</dbReference>